<dbReference type="EMBL" id="FNVT01000028">
    <property type="protein sequence ID" value="SEH02631.1"/>
    <property type="molecule type" value="Genomic_DNA"/>
</dbReference>
<organism evidence="1 2">
    <name type="scientific">Nonomuraea solani</name>
    <dbReference type="NCBI Taxonomy" id="1144553"/>
    <lineage>
        <taxon>Bacteria</taxon>
        <taxon>Bacillati</taxon>
        <taxon>Actinomycetota</taxon>
        <taxon>Actinomycetes</taxon>
        <taxon>Streptosporangiales</taxon>
        <taxon>Streptosporangiaceae</taxon>
        <taxon>Nonomuraea</taxon>
    </lineage>
</organism>
<name>A0A1H6EZT5_9ACTN</name>
<feature type="non-terminal residue" evidence="1">
    <location>
        <position position="1"/>
    </location>
</feature>
<dbReference type="AlphaFoldDB" id="A0A1H6EZT5"/>
<sequence>VNGTLAELKQLLPPAKVEYVEKQPTLEDVFLTLVGTKA</sequence>
<keyword evidence="2" id="KW-1185">Reference proteome</keyword>
<dbReference type="Proteomes" id="UP000236732">
    <property type="component" value="Unassembled WGS sequence"/>
</dbReference>
<protein>
    <submittedName>
        <fullName evidence="1">ABC-2 type transport system ATP-binding protein</fullName>
    </submittedName>
</protein>
<evidence type="ECO:0000313" key="1">
    <source>
        <dbReference type="EMBL" id="SEH02631.1"/>
    </source>
</evidence>
<keyword evidence="1" id="KW-0067">ATP-binding</keyword>
<gene>
    <name evidence="1" type="ORF">SAMN05444920_12858</name>
</gene>
<dbReference type="GO" id="GO:0005524">
    <property type="term" value="F:ATP binding"/>
    <property type="evidence" value="ECO:0007669"/>
    <property type="project" value="UniProtKB-KW"/>
</dbReference>
<keyword evidence="1" id="KW-0547">Nucleotide-binding</keyword>
<proteinExistence type="predicted"/>
<reference evidence="1 2" key="1">
    <citation type="submission" date="2016-10" db="EMBL/GenBank/DDBJ databases">
        <authorList>
            <person name="de Groot N.N."/>
        </authorList>
    </citation>
    <scope>NUCLEOTIDE SEQUENCE [LARGE SCALE GENOMIC DNA]</scope>
    <source>
        <strain evidence="1 2">CGMCC 4.7037</strain>
    </source>
</reference>
<accession>A0A1H6EZT5</accession>
<evidence type="ECO:0000313" key="2">
    <source>
        <dbReference type="Proteomes" id="UP000236732"/>
    </source>
</evidence>